<evidence type="ECO:0000256" key="9">
    <source>
        <dbReference type="SAM" id="SignalP"/>
    </source>
</evidence>
<comment type="catalytic activity">
    <reaction evidence="1 8">
        <text>Random hydrolysis of (1-&gt;6)-alpha-D-mannosidic linkages in unbranched (1-&gt;6)-mannans.</text>
        <dbReference type="EC" id="3.2.1.101"/>
    </reaction>
</comment>
<dbReference type="Pfam" id="PF03663">
    <property type="entry name" value="Glyco_hydro_76"/>
    <property type="match status" value="2"/>
</dbReference>
<keyword evidence="6" id="KW-0325">Glycoprotein</keyword>
<reference evidence="10 11" key="1">
    <citation type="submission" date="2018-12" db="EMBL/GenBank/DDBJ databases">
        <title>Venturia inaequalis Genome Resource.</title>
        <authorList>
            <person name="Lichtner F.J."/>
        </authorList>
    </citation>
    <scope>NUCLEOTIDE SEQUENCE [LARGE SCALE GENOMIC DNA]</scope>
    <source>
        <strain evidence="10 11">120213</strain>
    </source>
</reference>
<dbReference type="EMBL" id="WNWS01001081">
    <property type="protein sequence ID" value="KAE9962418.1"/>
    <property type="molecule type" value="Genomic_DNA"/>
</dbReference>
<evidence type="ECO:0000256" key="3">
    <source>
        <dbReference type="ARBA" id="ARBA00012350"/>
    </source>
</evidence>
<evidence type="ECO:0000313" key="10">
    <source>
        <dbReference type="EMBL" id="KAE9962418.1"/>
    </source>
</evidence>
<comment type="similarity">
    <text evidence="2 8">Belongs to the glycosyl hydrolase 76 family.</text>
</comment>
<dbReference type="Gene3D" id="1.50.10.20">
    <property type="match status" value="2"/>
</dbReference>
<evidence type="ECO:0000256" key="4">
    <source>
        <dbReference type="ARBA" id="ARBA00022729"/>
    </source>
</evidence>
<keyword evidence="7 8" id="KW-0326">Glycosidase</keyword>
<feature type="signal peptide" evidence="9">
    <location>
        <begin position="1"/>
        <end position="22"/>
    </location>
</feature>
<gene>
    <name evidence="10" type="ORF">EG328_000496</name>
</gene>
<dbReference type="SUPFAM" id="SSF48208">
    <property type="entry name" value="Six-hairpin glycosidases"/>
    <property type="match status" value="1"/>
</dbReference>
<protein>
    <recommendedName>
        <fullName evidence="3 8">Mannan endo-1,6-alpha-mannosidase</fullName>
        <ecNumber evidence="3 8">3.2.1.101</ecNumber>
    </recommendedName>
</protein>
<dbReference type="GO" id="GO:0016052">
    <property type="term" value="P:carbohydrate catabolic process"/>
    <property type="evidence" value="ECO:0007669"/>
    <property type="project" value="InterPro"/>
</dbReference>
<comment type="caution">
    <text evidence="10">The sequence shown here is derived from an EMBL/GenBank/DDBJ whole genome shotgun (WGS) entry which is preliminary data.</text>
</comment>
<evidence type="ECO:0000256" key="6">
    <source>
        <dbReference type="ARBA" id="ARBA00023180"/>
    </source>
</evidence>
<organism evidence="10 11">
    <name type="scientific">Venturia inaequalis</name>
    <name type="common">Apple scab fungus</name>
    <dbReference type="NCBI Taxonomy" id="5025"/>
    <lineage>
        <taxon>Eukaryota</taxon>
        <taxon>Fungi</taxon>
        <taxon>Dikarya</taxon>
        <taxon>Ascomycota</taxon>
        <taxon>Pezizomycotina</taxon>
        <taxon>Dothideomycetes</taxon>
        <taxon>Pleosporomycetidae</taxon>
        <taxon>Venturiales</taxon>
        <taxon>Venturiaceae</taxon>
        <taxon>Venturia</taxon>
    </lineage>
</organism>
<dbReference type="PANTHER" id="PTHR12145">
    <property type="entry name" value="MANNAN ENDO-1,6-ALPHA-MANNOSIDASE DCW1"/>
    <property type="match status" value="1"/>
</dbReference>
<dbReference type="InterPro" id="IPR014480">
    <property type="entry name" value="Mannan-1_6-alpha_mannosidase"/>
</dbReference>
<proteinExistence type="inferred from homology"/>
<dbReference type="PANTHER" id="PTHR12145:SF36">
    <property type="entry name" value="MANNAN ENDO-1,6-ALPHA-MANNOSIDASE DCW1"/>
    <property type="match status" value="1"/>
</dbReference>
<evidence type="ECO:0000256" key="7">
    <source>
        <dbReference type="ARBA" id="ARBA00023295"/>
    </source>
</evidence>
<feature type="chain" id="PRO_5034001542" description="Mannan endo-1,6-alpha-mannosidase" evidence="9">
    <location>
        <begin position="23"/>
        <end position="411"/>
    </location>
</feature>
<name>A0A8H3U3R5_VENIN</name>
<sequence>MFPPPSKVLLAILAIPACVVQAIQLDVKDPASLRAAASTISKTLLTYYKNDAPNTPPEKIGLLPFPPYYWWESGAMTIQALLAQRGPKNDYIVPAHRGDEGNDDQTMWGLGLMSAVENNFPGPPEDQPQWFPMVIALFKDQASRWDMESCGGGLKWQMYPGKYRSYLMEMEMGGKVPCLLATAENAYGYNYKNSISNGAFFQLAARLALYTGEQYYIDWAEKVWDWSWRTGLISPTYDVFDGTDDKKNCTSLDHTQWSYNVAVYIEGTAAMWNTTQKSIWGERTVGLLGASEVFFSPFPNATGIMFEAACEPANKCNNDQVSFKAYLGRWLAKTMILAPFTAKTIRPLLETSAMAAAKSCSGGSDGVACGTKWWVGGYDGKTGVGQQLSALEVIQSLLIEDADRWQLPRDN</sequence>
<accession>A0A8H3U3R5</accession>
<dbReference type="PIRSF" id="PIRSF016302">
    <property type="entry name" value="Man_a_manosd"/>
    <property type="match status" value="1"/>
</dbReference>
<dbReference type="GO" id="GO:0009272">
    <property type="term" value="P:fungal-type cell wall biogenesis"/>
    <property type="evidence" value="ECO:0007669"/>
    <property type="project" value="TreeGrafter"/>
</dbReference>
<dbReference type="Proteomes" id="UP000447873">
    <property type="component" value="Unassembled WGS sequence"/>
</dbReference>
<evidence type="ECO:0000313" key="11">
    <source>
        <dbReference type="Proteomes" id="UP000447873"/>
    </source>
</evidence>
<dbReference type="InterPro" id="IPR005198">
    <property type="entry name" value="Glyco_hydro_76"/>
</dbReference>
<evidence type="ECO:0000256" key="5">
    <source>
        <dbReference type="ARBA" id="ARBA00022801"/>
    </source>
</evidence>
<evidence type="ECO:0000256" key="1">
    <source>
        <dbReference type="ARBA" id="ARBA00001452"/>
    </source>
</evidence>
<keyword evidence="4 9" id="KW-0732">Signal</keyword>
<dbReference type="AlphaFoldDB" id="A0A8H3U3R5"/>
<evidence type="ECO:0000256" key="2">
    <source>
        <dbReference type="ARBA" id="ARBA00009699"/>
    </source>
</evidence>
<dbReference type="GO" id="GO:0008496">
    <property type="term" value="F:mannan endo-1,6-alpha-mannosidase activity"/>
    <property type="evidence" value="ECO:0007669"/>
    <property type="project" value="UniProtKB-UniRule"/>
</dbReference>
<dbReference type="EC" id="3.2.1.101" evidence="3 8"/>
<keyword evidence="5 8" id="KW-0378">Hydrolase</keyword>
<dbReference type="InterPro" id="IPR008928">
    <property type="entry name" value="6-hairpin_glycosidase_sf"/>
</dbReference>
<evidence type="ECO:0000256" key="8">
    <source>
        <dbReference type="PIRNR" id="PIRNR016302"/>
    </source>
</evidence>